<proteinExistence type="predicted"/>
<dbReference type="AlphaFoldDB" id="A0A0P0X0H6"/>
<gene>
    <name evidence="2" type="ordered locus">Os06g0700800</name>
    <name evidence="2" type="ORF">OSNPB_060700800</name>
</gene>
<evidence type="ECO:0000256" key="1">
    <source>
        <dbReference type="SAM" id="MobiDB-lite"/>
    </source>
</evidence>
<evidence type="ECO:0000313" key="3">
    <source>
        <dbReference type="Proteomes" id="UP000059680"/>
    </source>
</evidence>
<accession>A0A0P0X0H6</accession>
<dbReference type="PaxDb" id="39947-A0A0P0X0H6"/>
<reference evidence="2 3" key="3">
    <citation type="journal article" date="2013" name="Rice">
        <title>Improvement of the Oryza sativa Nipponbare reference genome using next generation sequence and optical map data.</title>
        <authorList>
            <person name="Kawahara Y."/>
            <person name="de la Bastide M."/>
            <person name="Hamilton J.P."/>
            <person name="Kanamori H."/>
            <person name="McCombie W.R."/>
            <person name="Ouyang S."/>
            <person name="Schwartz D.C."/>
            <person name="Tanaka T."/>
            <person name="Wu J."/>
            <person name="Zhou S."/>
            <person name="Childs K.L."/>
            <person name="Davidson R.M."/>
            <person name="Lin H."/>
            <person name="Quesada-Ocampo L."/>
            <person name="Vaillancourt B."/>
            <person name="Sakai H."/>
            <person name="Lee S.S."/>
            <person name="Kim J."/>
            <person name="Numa H."/>
            <person name="Itoh T."/>
            <person name="Buell C.R."/>
            <person name="Matsumoto T."/>
        </authorList>
    </citation>
    <scope>NUCLEOTIDE SEQUENCE [LARGE SCALE GENOMIC DNA]</scope>
    <source>
        <strain evidence="3">cv. Nipponbare</strain>
    </source>
</reference>
<keyword evidence="3" id="KW-1185">Reference proteome</keyword>
<name>A0A0P0X0H6_ORYSJ</name>
<organism evidence="2 3">
    <name type="scientific">Oryza sativa subsp. japonica</name>
    <name type="common">Rice</name>
    <dbReference type="NCBI Taxonomy" id="39947"/>
    <lineage>
        <taxon>Eukaryota</taxon>
        <taxon>Viridiplantae</taxon>
        <taxon>Streptophyta</taxon>
        <taxon>Embryophyta</taxon>
        <taxon>Tracheophyta</taxon>
        <taxon>Spermatophyta</taxon>
        <taxon>Magnoliopsida</taxon>
        <taxon>Liliopsida</taxon>
        <taxon>Poales</taxon>
        <taxon>Poaceae</taxon>
        <taxon>BOP clade</taxon>
        <taxon>Oryzoideae</taxon>
        <taxon>Oryzeae</taxon>
        <taxon>Oryzinae</taxon>
        <taxon>Oryza</taxon>
        <taxon>Oryza sativa</taxon>
    </lineage>
</organism>
<feature type="compositionally biased region" description="Basic and acidic residues" evidence="1">
    <location>
        <begin position="37"/>
        <end position="47"/>
    </location>
</feature>
<protein>
    <submittedName>
        <fullName evidence="2">Os06g0700800 protein</fullName>
    </submittedName>
</protein>
<dbReference type="InParanoid" id="A0A0P0X0H6"/>
<evidence type="ECO:0000313" key="2">
    <source>
        <dbReference type="EMBL" id="BAS99342.1"/>
    </source>
</evidence>
<feature type="region of interest" description="Disordered" evidence="1">
    <location>
        <begin position="1"/>
        <end position="47"/>
    </location>
</feature>
<sequence length="117" mass="13151">MTAAAGLALDGGELLGLPSSRVPPPPRPRLPRASWLVRERRGSDESRRRTVWQLARSSGDGSSGAARGWPWPWLCHRHRGRRRAALLPRPATRIWRHGTTSERAALRRHALPVPHDR</sequence>
<dbReference type="EMBL" id="AP014962">
    <property type="protein sequence ID" value="BAS99342.1"/>
    <property type="molecule type" value="Genomic_DNA"/>
</dbReference>
<dbReference type="Proteomes" id="UP000059680">
    <property type="component" value="Chromosome 6"/>
</dbReference>
<reference evidence="3" key="1">
    <citation type="journal article" date="2005" name="Nature">
        <title>The map-based sequence of the rice genome.</title>
        <authorList>
            <consortium name="International rice genome sequencing project (IRGSP)"/>
            <person name="Matsumoto T."/>
            <person name="Wu J."/>
            <person name="Kanamori H."/>
            <person name="Katayose Y."/>
            <person name="Fujisawa M."/>
            <person name="Namiki N."/>
            <person name="Mizuno H."/>
            <person name="Yamamoto K."/>
            <person name="Antonio B.A."/>
            <person name="Baba T."/>
            <person name="Sakata K."/>
            <person name="Nagamura Y."/>
            <person name="Aoki H."/>
            <person name="Arikawa K."/>
            <person name="Arita K."/>
            <person name="Bito T."/>
            <person name="Chiden Y."/>
            <person name="Fujitsuka N."/>
            <person name="Fukunaka R."/>
            <person name="Hamada M."/>
            <person name="Harada C."/>
            <person name="Hayashi A."/>
            <person name="Hijishita S."/>
            <person name="Honda M."/>
            <person name="Hosokawa S."/>
            <person name="Ichikawa Y."/>
            <person name="Idonuma A."/>
            <person name="Iijima M."/>
            <person name="Ikeda M."/>
            <person name="Ikeno M."/>
            <person name="Ito K."/>
            <person name="Ito S."/>
            <person name="Ito T."/>
            <person name="Ito Y."/>
            <person name="Ito Y."/>
            <person name="Iwabuchi A."/>
            <person name="Kamiya K."/>
            <person name="Karasawa W."/>
            <person name="Kurita K."/>
            <person name="Katagiri S."/>
            <person name="Kikuta A."/>
            <person name="Kobayashi H."/>
            <person name="Kobayashi N."/>
            <person name="Machita K."/>
            <person name="Maehara T."/>
            <person name="Masukawa M."/>
            <person name="Mizubayashi T."/>
            <person name="Mukai Y."/>
            <person name="Nagasaki H."/>
            <person name="Nagata Y."/>
            <person name="Naito S."/>
            <person name="Nakashima M."/>
            <person name="Nakama Y."/>
            <person name="Nakamichi Y."/>
            <person name="Nakamura M."/>
            <person name="Meguro A."/>
            <person name="Negishi M."/>
            <person name="Ohta I."/>
            <person name="Ohta T."/>
            <person name="Okamoto M."/>
            <person name="Ono N."/>
            <person name="Saji S."/>
            <person name="Sakaguchi M."/>
            <person name="Sakai K."/>
            <person name="Shibata M."/>
            <person name="Shimokawa T."/>
            <person name="Song J."/>
            <person name="Takazaki Y."/>
            <person name="Terasawa K."/>
            <person name="Tsugane M."/>
            <person name="Tsuji K."/>
            <person name="Ueda S."/>
            <person name="Waki K."/>
            <person name="Yamagata H."/>
            <person name="Yamamoto M."/>
            <person name="Yamamoto S."/>
            <person name="Yamane H."/>
            <person name="Yoshiki S."/>
            <person name="Yoshihara R."/>
            <person name="Yukawa K."/>
            <person name="Zhong H."/>
            <person name="Yano M."/>
            <person name="Yuan Q."/>
            <person name="Ouyang S."/>
            <person name="Liu J."/>
            <person name="Jones K.M."/>
            <person name="Gansberger K."/>
            <person name="Moffat K."/>
            <person name="Hill J."/>
            <person name="Bera J."/>
            <person name="Fadrosh D."/>
            <person name="Jin S."/>
            <person name="Johri S."/>
            <person name="Kim M."/>
            <person name="Overton L."/>
            <person name="Reardon M."/>
            <person name="Tsitrin T."/>
            <person name="Vuong H."/>
            <person name="Weaver B."/>
            <person name="Ciecko A."/>
            <person name="Tallon L."/>
            <person name="Jackson J."/>
            <person name="Pai G."/>
            <person name="Aken S.V."/>
            <person name="Utterback T."/>
            <person name="Reidmuller S."/>
            <person name="Feldblyum T."/>
            <person name="Hsiao J."/>
            <person name="Zismann V."/>
            <person name="Iobst S."/>
            <person name="de Vazeille A.R."/>
            <person name="Buell C.R."/>
            <person name="Ying K."/>
            <person name="Li Y."/>
            <person name="Lu T."/>
            <person name="Huang Y."/>
            <person name="Zhao Q."/>
            <person name="Feng Q."/>
            <person name="Zhang L."/>
            <person name="Zhu J."/>
            <person name="Weng Q."/>
            <person name="Mu J."/>
            <person name="Lu Y."/>
            <person name="Fan D."/>
            <person name="Liu Y."/>
            <person name="Guan J."/>
            <person name="Zhang Y."/>
            <person name="Yu S."/>
            <person name="Liu X."/>
            <person name="Zhang Y."/>
            <person name="Hong G."/>
            <person name="Han B."/>
            <person name="Choisne N."/>
            <person name="Demange N."/>
            <person name="Orjeda G."/>
            <person name="Samain S."/>
            <person name="Cattolico L."/>
            <person name="Pelletier E."/>
            <person name="Couloux A."/>
            <person name="Segurens B."/>
            <person name="Wincker P."/>
            <person name="D'Hont A."/>
            <person name="Scarpelli C."/>
            <person name="Weissenbach J."/>
            <person name="Salanoubat M."/>
            <person name="Quetier F."/>
            <person name="Yu Y."/>
            <person name="Kim H.R."/>
            <person name="Rambo T."/>
            <person name="Currie J."/>
            <person name="Collura K."/>
            <person name="Luo M."/>
            <person name="Yang T."/>
            <person name="Ammiraju J.S.S."/>
            <person name="Engler F."/>
            <person name="Soderlund C."/>
            <person name="Wing R.A."/>
            <person name="Palmer L.E."/>
            <person name="de la Bastide M."/>
            <person name="Spiegel L."/>
            <person name="Nascimento L."/>
            <person name="Zutavern T."/>
            <person name="O'Shaughnessy A."/>
            <person name="Dike S."/>
            <person name="Dedhia N."/>
            <person name="Preston R."/>
            <person name="Balija V."/>
            <person name="McCombie W.R."/>
            <person name="Chow T."/>
            <person name="Chen H."/>
            <person name="Chung M."/>
            <person name="Chen C."/>
            <person name="Shaw J."/>
            <person name="Wu H."/>
            <person name="Hsiao K."/>
            <person name="Chao Y."/>
            <person name="Chu M."/>
            <person name="Cheng C."/>
            <person name="Hour A."/>
            <person name="Lee P."/>
            <person name="Lin S."/>
            <person name="Lin Y."/>
            <person name="Liou J."/>
            <person name="Liu S."/>
            <person name="Hsing Y."/>
            <person name="Raghuvanshi S."/>
            <person name="Mohanty A."/>
            <person name="Bharti A.K."/>
            <person name="Gaur A."/>
            <person name="Gupta V."/>
            <person name="Kumar D."/>
            <person name="Ravi V."/>
            <person name="Vij S."/>
            <person name="Kapur A."/>
            <person name="Khurana P."/>
            <person name="Khurana P."/>
            <person name="Khurana J.P."/>
            <person name="Tyagi A.K."/>
            <person name="Gaikwad K."/>
            <person name="Singh A."/>
            <person name="Dalal V."/>
            <person name="Srivastava S."/>
            <person name="Dixit A."/>
            <person name="Pal A.K."/>
            <person name="Ghazi I.A."/>
            <person name="Yadav M."/>
            <person name="Pandit A."/>
            <person name="Bhargava A."/>
            <person name="Sureshbabu K."/>
            <person name="Batra K."/>
            <person name="Sharma T.R."/>
            <person name="Mohapatra T."/>
            <person name="Singh N.K."/>
            <person name="Messing J."/>
            <person name="Nelson A.B."/>
            <person name="Fuks G."/>
            <person name="Kavchok S."/>
            <person name="Keizer G."/>
            <person name="Linton E."/>
            <person name="Llaca V."/>
            <person name="Song R."/>
            <person name="Tanyolac B."/>
            <person name="Young S."/>
            <person name="Ho-Il K."/>
            <person name="Hahn J.H."/>
            <person name="Sangsakoo G."/>
            <person name="Vanavichit A."/>
            <person name="de Mattos Luiz.A.T."/>
            <person name="Zimmer P.D."/>
            <person name="Malone G."/>
            <person name="Dellagostin O."/>
            <person name="de Oliveira A.C."/>
            <person name="Bevan M."/>
            <person name="Bancroft I."/>
            <person name="Minx P."/>
            <person name="Cordum H."/>
            <person name="Wilson R."/>
            <person name="Cheng Z."/>
            <person name="Jin W."/>
            <person name="Jiang J."/>
            <person name="Leong S.A."/>
            <person name="Iwama H."/>
            <person name="Gojobori T."/>
            <person name="Itoh T."/>
            <person name="Niimura Y."/>
            <person name="Fujii Y."/>
            <person name="Habara T."/>
            <person name="Sakai H."/>
            <person name="Sato Y."/>
            <person name="Wilson G."/>
            <person name="Kumar K."/>
            <person name="McCouch S."/>
            <person name="Juretic N."/>
            <person name="Hoen D."/>
            <person name="Wright S."/>
            <person name="Bruskiewich R."/>
            <person name="Bureau T."/>
            <person name="Miyao A."/>
            <person name="Hirochika H."/>
            <person name="Nishikawa T."/>
            <person name="Kadowaki K."/>
            <person name="Sugiura M."/>
            <person name="Burr B."/>
            <person name="Sasaki T."/>
        </authorList>
    </citation>
    <scope>NUCLEOTIDE SEQUENCE [LARGE SCALE GENOMIC DNA]</scope>
    <source>
        <strain evidence="3">cv. Nipponbare</strain>
    </source>
</reference>
<reference evidence="2 3" key="2">
    <citation type="journal article" date="2013" name="Plant Cell Physiol.">
        <title>Rice Annotation Project Database (RAP-DB): an integrative and interactive database for rice genomics.</title>
        <authorList>
            <person name="Sakai H."/>
            <person name="Lee S.S."/>
            <person name="Tanaka T."/>
            <person name="Numa H."/>
            <person name="Kim J."/>
            <person name="Kawahara Y."/>
            <person name="Wakimoto H."/>
            <person name="Yang C.C."/>
            <person name="Iwamoto M."/>
            <person name="Abe T."/>
            <person name="Yamada Y."/>
            <person name="Muto A."/>
            <person name="Inokuchi H."/>
            <person name="Ikemura T."/>
            <person name="Matsumoto T."/>
            <person name="Sasaki T."/>
            <person name="Itoh T."/>
        </authorList>
    </citation>
    <scope>NUCLEOTIDE SEQUENCE [LARGE SCALE GENOMIC DNA]</scope>
    <source>
        <strain evidence="3">cv. Nipponbare</strain>
    </source>
</reference>
<feature type="compositionally biased region" description="Low complexity" evidence="1">
    <location>
        <begin position="1"/>
        <end position="20"/>
    </location>
</feature>